<dbReference type="CDD" id="cd20336">
    <property type="entry name" value="Rcat_RBR"/>
    <property type="match status" value="1"/>
</dbReference>
<dbReference type="PANTHER" id="PTHR11685">
    <property type="entry name" value="RBR FAMILY RING FINGER AND IBR DOMAIN-CONTAINING"/>
    <property type="match status" value="1"/>
</dbReference>
<evidence type="ECO:0000259" key="12">
    <source>
        <dbReference type="PROSITE" id="PS51873"/>
    </source>
</evidence>
<evidence type="ECO:0000313" key="14">
    <source>
        <dbReference type="Proteomes" id="UP000887226"/>
    </source>
</evidence>
<dbReference type="SUPFAM" id="SSF57850">
    <property type="entry name" value="RING/U-box"/>
    <property type="match status" value="3"/>
</dbReference>
<feature type="compositionally biased region" description="Basic and acidic residues" evidence="10">
    <location>
        <begin position="535"/>
        <end position="551"/>
    </location>
</feature>
<reference evidence="13" key="1">
    <citation type="journal article" date="2021" name="IMA Fungus">
        <title>Genomic characterization of three marine fungi, including Emericellopsis atlantica sp. nov. with signatures of a generalist lifestyle and marine biomass degradation.</title>
        <authorList>
            <person name="Hagestad O.C."/>
            <person name="Hou L."/>
            <person name="Andersen J.H."/>
            <person name="Hansen E.H."/>
            <person name="Altermark B."/>
            <person name="Li C."/>
            <person name="Kuhnert E."/>
            <person name="Cox R.J."/>
            <person name="Crous P.W."/>
            <person name="Spatafora J.W."/>
            <person name="Lail K."/>
            <person name="Amirebrahimi M."/>
            <person name="Lipzen A."/>
            <person name="Pangilinan J."/>
            <person name="Andreopoulos W."/>
            <person name="Hayes R.D."/>
            <person name="Ng V."/>
            <person name="Grigoriev I.V."/>
            <person name="Jackson S.A."/>
            <person name="Sutton T.D.S."/>
            <person name="Dobson A.D.W."/>
            <person name="Rama T."/>
        </authorList>
    </citation>
    <scope>NUCLEOTIDE SEQUENCE</scope>
    <source>
        <strain evidence="13">TRa3180A</strain>
    </source>
</reference>
<feature type="compositionally biased region" description="Acidic residues" evidence="10">
    <location>
        <begin position="238"/>
        <end position="248"/>
    </location>
</feature>
<keyword evidence="6 9" id="KW-0863">Zinc-finger</keyword>
<comment type="catalytic activity">
    <reaction evidence="1">
        <text>[E2 ubiquitin-conjugating enzyme]-S-ubiquitinyl-L-cysteine + [acceptor protein]-L-lysine = [E2 ubiquitin-conjugating enzyme]-L-cysteine + [acceptor protein]-N(6)-ubiquitinyl-L-lysine.</text>
        <dbReference type="EC" id="2.3.2.31"/>
    </reaction>
</comment>
<gene>
    <name evidence="13" type="ORF">BJ878DRAFT_239004</name>
</gene>
<dbReference type="InterPro" id="IPR031127">
    <property type="entry name" value="E3_UB_ligase_RBR"/>
</dbReference>
<evidence type="ECO:0000256" key="1">
    <source>
        <dbReference type="ARBA" id="ARBA00001798"/>
    </source>
</evidence>
<evidence type="ECO:0000259" key="11">
    <source>
        <dbReference type="PROSITE" id="PS50089"/>
    </source>
</evidence>
<dbReference type="GO" id="GO:0061630">
    <property type="term" value="F:ubiquitin protein ligase activity"/>
    <property type="evidence" value="ECO:0007669"/>
    <property type="project" value="UniProtKB-EC"/>
</dbReference>
<feature type="compositionally biased region" description="Acidic residues" evidence="10">
    <location>
        <begin position="209"/>
        <end position="229"/>
    </location>
</feature>
<dbReference type="Proteomes" id="UP000887226">
    <property type="component" value="Unassembled WGS sequence"/>
</dbReference>
<dbReference type="Gene3D" id="1.20.120.1750">
    <property type="match status" value="1"/>
</dbReference>
<protein>
    <recommendedName>
        <fullName evidence="2">RBR-type E3 ubiquitin transferase</fullName>
        <ecNumber evidence="2">2.3.2.31</ecNumber>
    </recommendedName>
</protein>
<dbReference type="InterPro" id="IPR001841">
    <property type="entry name" value="Znf_RING"/>
</dbReference>
<feature type="region of interest" description="Disordered" evidence="10">
    <location>
        <begin position="190"/>
        <end position="264"/>
    </location>
</feature>
<dbReference type="GO" id="GO:0008270">
    <property type="term" value="F:zinc ion binding"/>
    <property type="evidence" value="ECO:0007669"/>
    <property type="project" value="UniProtKB-KW"/>
</dbReference>
<feature type="compositionally biased region" description="Low complexity" evidence="10">
    <location>
        <begin position="199"/>
        <end position="208"/>
    </location>
</feature>
<evidence type="ECO:0000256" key="3">
    <source>
        <dbReference type="ARBA" id="ARBA00022679"/>
    </source>
</evidence>
<dbReference type="SMART" id="SM00647">
    <property type="entry name" value="IBR"/>
    <property type="match status" value="2"/>
</dbReference>
<dbReference type="Pfam" id="PF26200">
    <property type="entry name" value="Rcat_RNF216"/>
    <property type="match status" value="1"/>
</dbReference>
<sequence length="583" mass="65155">MAANDGRKLLVFGLGFKDHDNRQMQQTLRHYQKLPSKPMNRTSLYVALTLLAKDVSEDESQKLTRWLQNGGKPDTFPFGQAPPPVLSSDPTAYGHLSHHPHPPMPVPQHPMMPPAQRHNPFLGHSGLGRAIPRRGWNDEDTFDEDELDDDEQMDDYTTYPRFLGPGRTIEDRTLDPVRVAPPVIATETRTVPSPGAIISGGAFFSNGSESEESEDSDSDEIGDLGDTGDEWPRHDTESEYDNDVDDGEGTTWAQTTGTGSATHPAPSEFECMICCETFPTSRFSRITELCKHERAKACLDCVRSSIAEPVEQGALHRIICPLCPSRLASYDVKDLATKEVYARYKYLLDLSQQPDTYVMCLGQDCGGGQVHEDDDPMMICNFCQFKTCARHKLPWHEGLTCAKFDLTDEQLARLEEEEITAKELAAITSICPNCKNGIIKLDGCNHMSCNCGKSWCFICATDWENIIRLGGAAHAAWCNENPRHVPKSKSQRDVDQKSMETRIHGRPITNEERFAIKGMRARRVEKMRPQLAEAAEKRMLAQKAAMERQQEHSSPGSSSQPPKKKAKLVAPWKEGGTVKKVFN</sequence>
<dbReference type="OrthoDB" id="1431934at2759"/>
<evidence type="ECO:0000256" key="10">
    <source>
        <dbReference type="SAM" id="MobiDB-lite"/>
    </source>
</evidence>
<feature type="domain" description="RING-type" evidence="11">
    <location>
        <begin position="271"/>
        <end position="323"/>
    </location>
</feature>
<feature type="region of interest" description="Disordered" evidence="10">
    <location>
        <begin position="535"/>
        <end position="583"/>
    </location>
</feature>
<feature type="domain" description="RING-type" evidence="12">
    <location>
        <begin position="267"/>
        <end position="478"/>
    </location>
</feature>
<keyword evidence="3" id="KW-0808">Transferase</keyword>
<name>A0A9P7Z8U2_9HELO</name>
<evidence type="ECO:0000256" key="6">
    <source>
        <dbReference type="ARBA" id="ARBA00022771"/>
    </source>
</evidence>
<organism evidence="13 14">
    <name type="scientific">Calycina marina</name>
    <dbReference type="NCBI Taxonomy" id="1763456"/>
    <lineage>
        <taxon>Eukaryota</taxon>
        <taxon>Fungi</taxon>
        <taxon>Dikarya</taxon>
        <taxon>Ascomycota</taxon>
        <taxon>Pezizomycotina</taxon>
        <taxon>Leotiomycetes</taxon>
        <taxon>Helotiales</taxon>
        <taxon>Pezizellaceae</taxon>
        <taxon>Calycina</taxon>
    </lineage>
</organism>
<evidence type="ECO:0000256" key="8">
    <source>
        <dbReference type="ARBA" id="ARBA00022833"/>
    </source>
</evidence>
<evidence type="ECO:0000256" key="5">
    <source>
        <dbReference type="ARBA" id="ARBA00022737"/>
    </source>
</evidence>
<dbReference type="PROSITE" id="PS51873">
    <property type="entry name" value="TRIAD"/>
    <property type="match status" value="1"/>
</dbReference>
<feature type="region of interest" description="Disordered" evidence="10">
    <location>
        <begin position="79"/>
        <end position="101"/>
    </location>
</feature>
<comment type="caution">
    <text evidence="13">The sequence shown here is derived from an EMBL/GenBank/DDBJ whole genome shotgun (WGS) entry which is preliminary data.</text>
</comment>
<dbReference type="InterPro" id="IPR013083">
    <property type="entry name" value="Znf_RING/FYVE/PHD"/>
</dbReference>
<dbReference type="GO" id="GO:0016567">
    <property type="term" value="P:protein ubiquitination"/>
    <property type="evidence" value="ECO:0007669"/>
    <property type="project" value="InterPro"/>
</dbReference>
<dbReference type="Gene3D" id="3.30.40.10">
    <property type="entry name" value="Zinc/RING finger domain, C3HC4 (zinc finger)"/>
    <property type="match status" value="1"/>
</dbReference>
<evidence type="ECO:0000256" key="2">
    <source>
        <dbReference type="ARBA" id="ARBA00012251"/>
    </source>
</evidence>
<feature type="compositionally biased region" description="Polar residues" evidence="10">
    <location>
        <begin position="251"/>
        <end position="261"/>
    </location>
</feature>
<keyword evidence="8" id="KW-0862">Zinc</keyword>
<evidence type="ECO:0000313" key="13">
    <source>
        <dbReference type="EMBL" id="KAG9246993.1"/>
    </source>
</evidence>
<dbReference type="EC" id="2.3.2.31" evidence="2"/>
<dbReference type="AlphaFoldDB" id="A0A9P7Z8U2"/>
<accession>A0A9P7Z8U2</accession>
<keyword evidence="5" id="KW-0677">Repeat</keyword>
<keyword evidence="14" id="KW-1185">Reference proteome</keyword>
<dbReference type="InterPro" id="IPR002867">
    <property type="entry name" value="IBR_dom"/>
</dbReference>
<dbReference type="InterPro" id="IPR044066">
    <property type="entry name" value="TRIAD_supradom"/>
</dbReference>
<evidence type="ECO:0000256" key="7">
    <source>
        <dbReference type="ARBA" id="ARBA00022786"/>
    </source>
</evidence>
<dbReference type="EMBL" id="MU253786">
    <property type="protein sequence ID" value="KAG9246993.1"/>
    <property type="molecule type" value="Genomic_DNA"/>
</dbReference>
<evidence type="ECO:0000256" key="9">
    <source>
        <dbReference type="PROSITE-ProRule" id="PRU00175"/>
    </source>
</evidence>
<evidence type="ECO:0000256" key="4">
    <source>
        <dbReference type="ARBA" id="ARBA00022723"/>
    </source>
</evidence>
<keyword evidence="7" id="KW-0833">Ubl conjugation pathway</keyword>
<dbReference type="PROSITE" id="PS50089">
    <property type="entry name" value="ZF_RING_2"/>
    <property type="match status" value="1"/>
</dbReference>
<proteinExistence type="predicted"/>
<keyword evidence="4" id="KW-0479">Metal-binding</keyword>
<dbReference type="CDD" id="cd20335">
    <property type="entry name" value="BRcat_RBR"/>
    <property type="match status" value="1"/>
</dbReference>
<dbReference type="Pfam" id="PF01485">
    <property type="entry name" value="IBR"/>
    <property type="match status" value="1"/>
</dbReference>